<dbReference type="RefSeq" id="WP_187533203.1">
    <property type="nucleotide sequence ID" value="NZ_CBCSHU010000029.1"/>
</dbReference>
<keyword evidence="1" id="KW-0472">Membrane</keyword>
<evidence type="ECO:0000259" key="3">
    <source>
        <dbReference type="Pfam" id="PF11797"/>
    </source>
</evidence>
<keyword evidence="1" id="KW-1133">Transmembrane helix</keyword>
<sequence>MKAYKHNRVKTTFALMFTLGAMFITMFIAPLSSVHADAYGAFYIEPHLPENQYDQNVGYFDLMMTPNMEQTLTFDVVNQGDKPMLASLEFQNGTTSLNAEKSYLNVEKPDVSMKSPMTEMAQISDKELTIQPHDKKTVTVTVKAPQETFDGVSVGGITVTADTIDNDTKKDDKQEFEIVSRTTYLLALQVRMNENTVDKNLNYIKSDTEMIQLVPKFISVIQNDRPVVMNDLTIDGTVTHENKSDIVAKIHKTTGGILPNTQFSIAYDLEGKKLEPGTYDIKLKITSGDDEWEWQEKHTVEAPQAKTLNENAQTPTENNTMIIILFSVVILLILIVLYLYYKMKKMKNQK</sequence>
<feature type="domain" description="WxL Interacting Protein host binding" evidence="3">
    <location>
        <begin position="174"/>
        <end position="310"/>
    </location>
</feature>
<dbReference type="KEGG" id="eio:H9L01_06755"/>
<reference evidence="4 5" key="1">
    <citation type="submission" date="2020-08" db="EMBL/GenBank/DDBJ databases">
        <title>Genome sequence of Erysipelothrix inopinata DSM 15511T.</title>
        <authorList>
            <person name="Hyun D.-W."/>
            <person name="Bae J.-W."/>
        </authorList>
    </citation>
    <scope>NUCLEOTIDE SEQUENCE [LARGE SCALE GENOMIC DNA]</scope>
    <source>
        <strain evidence="4 5">DSM 15511</strain>
    </source>
</reference>
<keyword evidence="5" id="KW-1185">Reference proteome</keyword>
<feature type="transmembrane region" description="Helical" evidence="1">
    <location>
        <begin position="321"/>
        <end position="341"/>
    </location>
</feature>
<dbReference type="InterPro" id="IPR021759">
    <property type="entry name" value="WxLIP_HBD"/>
</dbReference>
<protein>
    <submittedName>
        <fullName evidence="4">DUF916 and DUF3324 domain-containing protein</fullName>
    </submittedName>
</protein>
<proteinExistence type="predicted"/>
<organism evidence="4 5">
    <name type="scientific">Erysipelothrix inopinata</name>
    <dbReference type="NCBI Taxonomy" id="225084"/>
    <lineage>
        <taxon>Bacteria</taxon>
        <taxon>Bacillati</taxon>
        <taxon>Bacillota</taxon>
        <taxon>Erysipelotrichia</taxon>
        <taxon>Erysipelotrichales</taxon>
        <taxon>Erysipelotrichaceae</taxon>
        <taxon>Erysipelothrix</taxon>
    </lineage>
</organism>
<feature type="domain" description="WxL Interacting Protein peptidoglycan binding" evidence="2">
    <location>
        <begin position="42"/>
        <end position="160"/>
    </location>
</feature>
<evidence type="ECO:0000259" key="2">
    <source>
        <dbReference type="Pfam" id="PF06030"/>
    </source>
</evidence>
<dbReference type="InterPro" id="IPR010317">
    <property type="entry name" value="WxLIP_PGBD"/>
</dbReference>
<dbReference type="AlphaFoldDB" id="A0A7G9RWU5"/>
<keyword evidence="1" id="KW-0812">Transmembrane</keyword>
<dbReference type="Proteomes" id="UP000515928">
    <property type="component" value="Chromosome"/>
</dbReference>
<dbReference type="Pfam" id="PF06030">
    <property type="entry name" value="WxLIP_PGBD"/>
    <property type="match status" value="1"/>
</dbReference>
<accession>A0A7G9RWU5</accession>
<gene>
    <name evidence="4" type="ORF">H9L01_06755</name>
</gene>
<dbReference type="Pfam" id="PF11797">
    <property type="entry name" value="WxLIP_HBD"/>
    <property type="match status" value="1"/>
</dbReference>
<evidence type="ECO:0000256" key="1">
    <source>
        <dbReference type="SAM" id="Phobius"/>
    </source>
</evidence>
<name>A0A7G9RWU5_9FIRM</name>
<dbReference type="EMBL" id="CP060715">
    <property type="protein sequence ID" value="QNN60070.1"/>
    <property type="molecule type" value="Genomic_DNA"/>
</dbReference>
<evidence type="ECO:0000313" key="5">
    <source>
        <dbReference type="Proteomes" id="UP000515928"/>
    </source>
</evidence>
<evidence type="ECO:0000313" key="4">
    <source>
        <dbReference type="EMBL" id="QNN60070.1"/>
    </source>
</evidence>